<accession>A0A6N3CGZ5</accession>
<evidence type="ECO:0000259" key="6">
    <source>
        <dbReference type="Pfam" id="PF13515"/>
    </source>
</evidence>
<feature type="domain" description="Integral membrane bound transporter" evidence="6">
    <location>
        <begin position="19"/>
        <end position="156"/>
    </location>
</feature>
<name>A0A6N3CGZ5_9CLOT</name>
<keyword evidence="3 5" id="KW-1133">Transmembrane helix</keyword>
<dbReference type="EMBL" id="CACRTV010000041">
    <property type="protein sequence ID" value="VYU13147.1"/>
    <property type="molecule type" value="Genomic_DNA"/>
</dbReference>
<evidence type="ECO:0000256" key="2">
    <source>
        <dbReference type="ARBA" id="ARBA00022692"/>
    </source>
</evidence>
<reference evidence="7" key="1">
    <citation type="submission" date="2019-11" db="EMBL/GenBank/DDBJ databases">
        <authorList>
            <person name="Feng L."/>
        </authorList>
    </citation>
    <scope>NUCLEOTIDE SEQUENCE</scope>
    <source>
        <strain evidence="7">CParaputrificumLFYP93</strain>
    </source>
</reference>
<feature type="transmembrane region" description="Helical" evidence="5">
    <location>
        <begin position="136"/>
        <end position="156"/>
    </location>
</feature>
<dbReference type="RefSeq" id="WP_156560784.1">
    <property type="nucleotide sequence ID" value="NZ_CACRTV010000041.1"/>
</dbReference>
<gene>
    <name evidence="7" type="ORF">CPLFYP93_01461</name>
</gene>
<organism evidence="7">
    <name type="scientific">Clostridium paraputrificum</name>
    <dbReference type="NCBI Taxonomy" id="29363"/>
    <lineage>
        <taxon>Bacteria</taxon>
        <taxon>Bacillati</taxon>
        <taxon>Bacillota</taxon>
        <taxon>Clostridia</taxon>
        <taxon>Eubacteriales</taxon>
        <taxon>Clostridiaceae</taxon>
        <taxon>Clostridium</taxon>
    </lineage>
</organism>
<evidence type="ECO:0000256" key="4">
    <source>
        <dbReference type="ARBA" id="ARBA00023136"/>
    </source>
</evidence>
<sequence length="170" mass="19079">MKNLEVPKIGLRTIKTSLSVFLCLVLLPSEPFFACLTCLFCIQDTLENSYNMAKNRCIGTIYGAIIGLIIMTIFKWMTINIDSVLLRKLIIYISIAIGIIIVIHSNITFLKMPGAINVSCIAFLAITTTHAFGDPYYYAFNRVFETLCGIIISLIINKTIKPPKLKQIPR</sequence>
<evidence type="ECO:0000256" key="5">
    <source>
        <dbReference type="SAM" id="Phobius"/>
    </source>
</evidence>
<protein>
    <recommendedName>
        <fullName evidence="6">Integral membrane bound transporter domain-containing protein</fullName>
    </recommendedName>
</protein>
<proteinExistence type="predicted"/>
<feature type="transmembrane region" description="Helical" evidence="5">
    <location>
        <begin position="58"/>
        <end position="77"/>
    </location>
</feature>
<evidence type="ECO:0000256" key="1">
    <source>
        <dbReference type="ARBA" id="ARBA00004141"/>
    </source>
</evidence>
<dbReference type="Pfam" id="PF13515">
    <property type="entry name" value="FUSC_2"/>
    <property type="match status" value="1"/>
</dbReference>
<feature type="transmembrane region" description="Helical" evidence="5">
    <location>
        <begin position="89"/>
        <end position="107"/>
    </location>
</feature>
<keyword evidence="4 5" id="KW-0472">Membrane</keyword>
<keyword evidence="2 5" id="KW-0812">Transmembrane</keyword>
<dbReference type="AlphaFoldDB" id="A0A6N3CGZ5"/>
<dbReference type="GO" id="GO:0016020">
    <property type="term" value="C:membrane"/>
    <property type="evidence" value="ECO:0007669"/>
    <property type="project" value="UniProtKB-SubCell"/>
</dbReference>
<dbReference type="InterPro" id="IPR049453">
    <property type="entry name" value="Memb_transporter_dom"/>
</dbReference>
<evidence type="ECO:0000313" key="7">
    <source>
        <dbReference type="EMBL" id="VYU13147.1"/>
    </source>
</evidence>
<evidence type="ECO:0000256" key="3">
    <source>
        <dbReference type="ARBA" id="ARBA00022989"/>
    </source>
</evidence>
<comment type="subcellular location">
    <subcellularLocation>
        <location evidence="1">Membrane</location>
        <topology evidence="1">Multi-pass membrane protein</topology>
    </subcellularLocation>
</comment>